<dbReference type="AlphaFoldDB" id="A0A6I6JQM2"/>
<dbReference type="Proteomes" id="UP000428260">
    <property type="component" value="Chromosome"/>
</dbReference>
<reference evidence="1 2" key="1">
    <citation type="submission" date="2019-11" db="EMBL/GenBank/DDBJ databases">
        <authorList>
            <person name="Zheng R.K."/>
            <person name="Sun C.M."/>
        </authorList>
    </citation>
    <scope>NUCLEOTIDE SEQUENCE [LARGE SCALE GENOMIC DNA]</scope>
    <source>
        <strain evidence="1 2">WC007</strain>
    </source>
</reference>
<dbReference type="InterPro" id="IPR021866">
    <property type="entry name" value="SpoIIAA-like"/>
</dbReference>
<dbReference type="EMBL" id="CP046401">
    <property type="protein sequence ID" value="QGY43330.1"/>
    <property type="molecule type" value="Genomic_DNA"/>
</dbReference>
<accession>A0A6I6JQM2</accession>
<evidence type="ECO:0000313" key="1">
    <source>
        <dbReference type="EMBL" id="QGY43330.1"/>
    </source>
</evidence>
<gene>
    <name evidence="1" type="ORF">GM418_06550</name>
</gene>
<keyword evidence="2" id="KW-1185">Reference proteome</keyword>
<sequence>MANEIYWKNSNIIIRFNGTVTADEIMSVNDLIYGDSRFDSMNYQIFDYSKVEKMAMNEIDSEVIGTLDKTASMWNRKLKVAVVSNNDFIDKLTQTYKKTISDTAWEVRSFPSIDDALQWCEEE</sequence>
<evidence type="ECO:0000313" key="2">
    <source>
        <dbReference type="Proteomes" id="UP000428260"/>
    </source>
</evidence>
<dbReference type="InterPro" id="IPR038396">
    <property type="entry name" value="SpoIIAA-like_sf"/>
</dbReference>
<dbReference type="RefSeq" id="WP_158864351.1">
    <property type="nucleotide sequence ID" value="NZ_CP046401.1"/>
</dbReference>
<evidence type="ECO:0008006" key="3">
    <source>
        <dbReference type="Google" id="ProtNLM"/>
    </source>
</evidence>
<name>A0A6I6JQM2_9BACT</name>
<dbReference type="Pfam" id="PF11964">
    <property type="entry name" value="SpoIIAA-like"/>
    <property type="match status" value="1"/>
</dbReference>
<dbReference type="KEGG" id="mcos:GM418_06550"/>
<dbReference type="Gene3D" id="3.40.50.10600">
    <property type="entry name" value="SpoIIaa-like domains"/>
    <property type="match status" value="1"/>
</dbReference>
<protein>
    <recommendedName>
        <fullName evidence="3">STAS/SEC14 domain-containing protein</fullName>
    </recommendedName>
</protein>
<dbReference type="SUPFAM" id="SSF52091">
    <property type="entry name" value="SpoIIaa-like"/>
    <property type="match status" value="1"/>
</dbReference>
<dbReference type="InterPro" id="IPR036513">
    <property type="entry name" value="STAS_dom_sf"/>
</dbReference>
<organism evidence="1 2">
    <name type="scientific">Maribellus comscasis</name>
    <dbReference type="NCBI Taxonomy" id="2681766"/>
    <lineage>
        <taxon>Bacteria</taxon>
        <taxon>Pseudomonadati</taxon>
        <taxon>Bacteroidota</taxon>
        <taxon>Bacteroidia</taxon>
        <taxon>Marinilabiliales</taxon>
        <taxon>Prolixibacteraceae</taxon>
        <taxon>Maribellus</taxon>
    </lineage>
</organism>
<proteinExistence type="predicted"/>